<dbReference type="GO" id="GO:0046872">
    <property type="term" value="F:metal ion binding"/>
    <property type="evidence" value="ECO:0007669"/>
    <property type="project" value="UniProtKB-KW"/>
</dbReference>
<keyword evidence="2" id="KW-1003">Cell membrane</keyword>
<evidence type="ECO:0000256" key="5">
    <source>
        <dbReference type="ARBA" id="ARBA00023014"/>
    </source>
</evidence>
<evidence type="ECO:0000256" key="6">
    <source>
        <dbReference type="ARBA" id="ARBA00023136"/>
    </source>
</evidence>
<evidence type="ECO:0000259" key="8">
    <source>
        <dbReference type="PROSITE" id="PS51379"/>
    </source>
</evidence>
<evidence type="ECO:0000256" key="1">
    <source>
        <dbReference type="ARBA" id="ARBA00004236"/>
    </source>
</evidence>
<feature type="transmembrane region" description="Helical" evidence="7">
    <location>
        <begin position="112"/>
        <end position="131"/>
    </location>
</feature>
<proteinExistence type="predicted"/>
<evidence type="ECO:0000256" key="2">
    <source>
        <dbReference type="ARBA" id="ARBA00022475"/>
    </source>
</evidence>
<feature type="transmembrane region" description="Helical" evidence="7">
    <location>
        <begin position="65"/>
        <end position="91"/>
    </location>
</feature>
<accession>A0A5D3WI26</accession>
<feature type="transmembrane region" description="Helical" evidence="7">
    <location>
        <begin position="276"/>
        <end position="295"/>
    </location>
</feature>
<feature type="transmembrane region" description="Helical" evidence="7">
    <location>
        <begin position="438"/>
        <end position="455"/>
    </location>
</feature>
<dbReference type="Proteomes" id="UP000324159">
    <property type="component" value="Unassembled WGS sequence"/>
</dbReference>
<name>A0A5D3WI26_9BACT</name>
<feature type="transmembrane region" description="Helical" evidence="7">
    <location>
        <begin position="321"/>
        <end position="343"/>
    </location>
</feature>
<keyword evidence="5" id="KW-0411">Iron-sulfur</keyword>
<organism evidence="9 10">
    <name type="scientific">Geothermobacter ehrlichii</name>
    <dbReference type="NCBI Taxonomy" id="213224"/>
    <lineage>
        <taxon>Bacteria</taxon>
        <taxon>Pseudomonadati</taxon>
        <taxon>Thermodesulfobacteriota</taxon>
        <taxon>Desulfuromonadia</taxon>
        <taxon>Desulfuromonadales</taxon>
        <taxon>Geothermobacteraceae</taxon>
        <taxon>Geothermobacter</taxon>
    </lineage>
</organism>
<dbReference type="PANTHER" id="PTHR30224:SF4">
    <property type="entry name" value="ELECTRON TRANSPORT PROTEIN YCCM-RELATED"/>
    <property type="match status" value="1"/>
</dbReference>
<keyword evidence="7" id="KW-1133">Transmembrane helix</keyword>
<dbReference type="PROSITE" id="PS51379">
    <property type="entry name" value="4FE4S_FER_2"/>
    <property type="match status" value="1"/>
</dbReference>
<keyword evidence="6 7" id="KW-0472">Membrane</keyword>
<evidence type="ECO:0000256" key="4">
    <source>
        <dbReference type="ARBA" id="ARBA00023004"/>
    </source>
</evidence>
<dbReference type="AlphaFoldDB" id="A0A5D3WI26"/>
<feature type="transmembrane region" description="Helical" evidence="7">
    <location>
        <begin position="23"/>
        <end position="45"/>
    </location>
</feature>
<dbReference type="OrthoDB" id="9771372at2"/>
<comment type="subcellular location">
    <subcellularLocation>
        <location evidence="1">Cell membrane</location>
    </subcellularLocation>
</comment>
<dbReference type="GO" id="GO:0005886">
    <property type="term" value="C:plasma membrane"/>
    <property type="evidence" value="ECO:0007669"/>
    <property type="project" value="UniProtKB-SubCell"/>
</dbReference>
<dbReference type="PANTHER" id="PTHR30224">
    <property type="entry name" value="ELECTRON TRANSPORT PROTEIN"/>
    <property type="match status" value="1"/>
</dbReference>
<keyword evidence="4" id="KW-0408">Iron</keyword>
<keyword evidence="7" id="KW-0812">Transmembrane</keyword>
<evidence type="ECO:0000313" key="9">
    <source>
        <dbReference type="EMBL" id="TYO97127.1"/>
    </source>
</evidence>
<dbReference type="RefSeq" id="WP_148896520.1">
    <property type="nucleotide sequence ID" value="NZ_VNIB01000011.1"/>
</dbReference>
<reference evidence="9 10" key="1">
    <citation type="submission" date="2019-07" db="EMBL/GenBank/DDBJ databases">
        <title>Genomic Encyclopedia of Type Strains, Phase IV (KMG-IV): sequencing the most valuable type-strain genomes for metagenomic binning, comparative biology and taxonomic classification.</title>
        <authorList>
            <person name="Goeker M."/>
        </authorList>
    </citation>
    <scope>NUCLEOTIDE SEQUENCE [LARGE SCALE GENOMIC DNA]</scope>
    <source>
        <strain evidence="9 10">SS015</strain>
    </source>
</reference>
<feature type="domain" description="4Fe-4S ferredoxin-type" evidence="8">
    <location>
        <begin position="231"/>
        <end position="260"/>
    </location>
</feature>
<dbReference type="Pfam" id="PF12801">
    <property type="entry name" value="Fer4_5"/>
    <property type="match status" value="2"/>
</dbReference>
<evidence type="ECO:0000256" key="3">
    <source>
        <dbReference type="ARBA" id="ARBA00022723"/>
    </source>
</evidence>
<protein>
    <submittedName>
        <fullName evidence="9">4Fe-4S binding protein</fullName>
    </submittedName>
</protein>
<gene>
    <name evidence="9" type="ORF">EDC39_11157</name>
</gene>
<evidence type="ECO:0000256" key="7">
    <source>
        <dbReference type="SAM" id="Phobius"/>
    </source>
</evidence>
<evidence type="ECO:0000313" key="10">
    <source>
        <dbReference type="Proteomes" id="UP000324159"/>
    </source>
</evidence>
<comment type="caution">
    <text evidence="9">The sequence shown here is derived from an EMBL/GenBank/DDBJ whole genome shotgun (WGS) entry which is preliminary data.</text>
</comment>
<dbReference type="PROSITE" id="PS00198">
    <property type="entry name" value="4FE4S_FER_1"/>
    <property type="match status" value="1"/>
</dbReference>
<feature type="transmembrane region" description="Helical" evidence="7">
    <location>
        <begin position="137"/>
        <end position="156"/>
    </location>
</feature>
<keyword evidence="3" id="KW-0479">Metal-binding</keyword>
<feature type="transmembrane region" description="Helical" evidence="7">
    <location>
        <begin position="375"/>
        <end position="396"/>
    </location>
</feature>
<dbReference type="GO" id="GO:0051536">
    <property type="term" value="F:iron-sulfur cluster binding"/>
    <property type="evidence" value="ECO:0007669"/>
    <property type="project" value="UniProtKB-KW"/>
</dbReference>
<sequence>MLSNLFDIPLLGRLLRARWFWRLLRLVALVLLLAMIAWGWHQHAIPGVSTPDPLMYTNITNHLFWVWWIMGVVFVALLLGRFWCAVCPLGWLNGIFARLGLRRELPGWLNNYLPVTLALVALQVAIYLQATHRYPDLTARLLALTVVLAIVCGLVFRPRAFCRLLCPAGAVFGLYARVAPFELRTRNDGTCPSCKGRFCVSGGSFWQRFSLGRMVLYWHARRDDCPMDLVPDEIRDSRDCTYCLHCVNNCPSNSIRLGFRRWMADIGKAPLPADEAFFLVVLFGLLTANFSKVYVDLRQALLWPPQQAALLLGWGGDGFNLLAAVWVALLLPLLLLLPAWAIWRLSETRVQAGDGLQPQRPDTPPSSGPGFWHRLGWLTLPLIPLLLAVHLVLALVKINAKAGYLPFALRDPSGVKSFLAINVMQTMNPPGLLLPLDLLKWLVLLALAGGIAASLHAVRRCRRQLPAEHSEAGYTLAALTALLVPAGLYIATVIRWLFIR</sequence>
<dbReference type="InterPro" id="IPR017900">
    <property type="entry name" value="4Fe4S_Fe_S_CS"/>
</dbReference>
<dbReference type="InterPro" id="IPR052378">
    <property type="entry name" value="NosR_regulator"/>
</dbReference>
<dbReference type="InterPro" id="IPR017896">
    <property type="entry name" value="4Fe4S_Fe-S-bd"/>
</dbReference>
<dbReference type="EMBL" id="VNIB01000011">
    <property type="protein sequence ID" value="TYO97127.1"/>
    <property type="molecule type" value="Genomic_DNA"/>
</dbReference>
<feature type="transmembrane region" description="Helical" evidence="7">
    <location>
        <begin position="476"/>
        <end position="498"/>
    </location>
</feature>
<keyword evidence="10" id="KW-1185">Reference proteome</keyword>